<sequence>MNNLHRELAPISDAAWADLEAEVRRTFTRNLAGRRLVDVPDPAGPELAAVTTGYLDPADSPADGVTAALRTSRPVVQLTAPFTLTREAIDAVERGAQDADWQPAKDAATKLAHAEDRAIFHGYAPARITGIAEAAVSASPARSLPTEASRYPDAVAEALATLRLAGVDGPYALVLGSEAYTAATRSSDQGYPVYQHLAALVDGGILWAPAIDGAVVMSTRGGDYRLSLGRDLSIGYSSHTATTVELYLVETFTFLAYTAESAVALTGPSNNSHPTGFQSGS</sequence>
<dbReference type="PIRSF" id="PIRSF019254">
    <property type="entry name" value="CFP29"/>
    <property type="match status" value="1"/>
</dbReference>
<keyword evidence="6" id="KW-1185">Reference proteome</keyword>
<dbReference type="NCBIfam" id="NF041155">
    <property type="entry name" value="encap_f1"/>
    <property type="match status" value="1"/>
</dbReference>
<evidence type="ECO:0000256" key="2">
    <source>
        <dbReference type="ARBA" id="ARBA00033743"/>
    </source>
</evidence>
<evidence type="ECO:0000256" key="3">
    <source>
        <dbReference type="ARBA" id="ARBA00033787"/>
    </source>
</evidence>
<organism evidence="5 6">
    <name type="scientific">Actinomadura gamaensis</name>
    <dbReference type="NCBI Taxonomy" id="1763541"/>
    <lineage>
        <taxon>Bacteria</taxon>
        <taxon>Bacillati</taxon>
        <taxon>Actinomycetota</taxon>
        <taxon>Actinomycetes</taxon>
        <taxon>Streptosporangiales</taxon>
        <taxon>Thermomonosporaceae</taxon>
        <taxon>Actinomadura</taxon>
    </lineage>
</organism>
<evidence type="ECO:0000313" key="6">
    <source>
        <dbReference type="Proteomes" id="UP001595872"/>
    </source>
</evidence>
<keyword evidence="3" id="KW-1284">Encapsulin nanocompartment</keyword>
<evidence type="ECO:0000256" key="1">
    <source>
        <dbReference type="ARBA" id="ARBA00033738"/>
    </source>
</evidence>
<dbReference type="Gene3D" id="3.30.2320.10">
    <property type="entry name" value="hypothetical protein PF0899 domain"/>
    <property type="match status" value="1"/>
</dbReference>
<dbReference type="Pfam" id="PF04454">
    <property type="entry name" value="Linocin_M18"/>
    <property type="match status" value="1"/>
</dbReference>
<evidence type="ECO:0000256" key="4">
    <source>
        <dbReference type="ARBA" id="ARBA00050023"/>
    </source>
</evidence>
<dbReference type="InterPro" id="IPR007544">
    <property type="entry name" value="ENCAP"/>
</dbReference>
<comment type="caution">
    <text evidence="5">The sequence shown here is derived from an EMBL/GenBank/DDBJ whole genome shotgun (WGS) entry which is preliminary data.</text>
</comment>
<proteinExistence type="inferred from homology"/>
<dbReference type="PANTHER" id="PTHR37165">
    <property type="entry name" value="PEPTIDASE U56 FAMILY"/>
    <property type="match status" value="1"/>
</dbReference>
<dbReference type="RefSeq" id="WP_378260059.1">
    <property type="nucleotide sequence ID" value="NZ_JBHSIT010000009.1"/>
</dbReference>
<gene>
    <name evidence="5" type="ORF">ACFPCY_28600</name>
</gene>
<protein>
    <recommendedName>
        <fullName evidence="4">Type 1 encapsulin shell protein</fullName>
    </recommendedName>
</protein>
<dbReference type="Gene3D" id="3.30.2400.30">
    <property type="match status" value="1"/>
</dbReference>
<evidence type="ECO:0000313" key="5">
    <source>
        <dbReference type="EMBL" id="MFC4911296.1"/>
    </source>
</evidence>
<comment type="similarity">
    <text evidence="2">Belongs to the encapsulin family. Family 1 subfamily.</text>
</comment>
<comment type="subcellular location">
    <subcellularLocation>
        <location evidence="1">Encapsulin nanocompartment</location>
    </subcellularLocation>
</comment>
<accession>A0ABV9U4J8</accession>
<dbReference type="Proteomes" id="UP001595872">
    <property type="component" value="Unassembled WGS sequence"/>
</dbReference>
<name>A0ABV9U4J8_9ACTN</name>
<dbReference type="PANTHER" id="PTHR37165:SF1">
    <property type="entry name" value="TYPE 1 ENCAPSULIN SHELL PROTEIN"/>
    <property type="match status" value="1"/>
</dbReference>
<dbReference type="EMBL" id="JBHSIT010000009">
    <property type="protein sequence ID" value="MFC4911296.1"/>
    <property type="molecule type" value="Genomic_DNA"/>
</dbReference>
<dbReference type="InterPro" id="IPR051429">
    <property type="entry name" value="Encapsulin_nc"/>
</dbReference>
<reference evidence="6" key="1">
    <citation type="journal article" date="2019" name="Int. J. Syst. Evol. Microbiol.">
        <title>The Global Catalogue of Microorganisms (GCM) 10K type strain sequencing project: providing services to taxonomists for standard genome sequencing and annotation.</title>
        <authorList>
            <consortium name="The Broad Institute Genomics Platform"/>
            <consortium name="The Broad Institute Genome Sequencing Center for Infectious Disease"/>
            <person name="Wu L."/>
            <person name="Ma J."/>
        </authorList>
    </citation>
    <scope>NUCLEOTIDE SEQUENCE [LARGE SCALE GENOMIC DNA]</scope>
    <source>
        <strain evidence="6">KLKA75</strain>
    </source>
</reference>